<evidence type="ECO:0000259" key="6">
    <source>
        <dbReference type="Pfam" id="PF00501"/>
    </source>
</evidence>
<dbReference type="Pfam" id="PF13193">
    <property type="entry name" value="AMP-binding_C"/>
    <property type="match status" value="1"/>
</dbReference>
<evidence type="ECO:0000256" key="4">
    <source>
        <dbReference type="ARBA" id="ARBA00023140"/>
    </source>
</evidence>
<evidence type="ECO:0000256" key="3">
    <source>
        <dbReference type="ARBA" id="ARBA00022598"/>
    </source>
</evidence>
<dbReference type="Gene3D" id="3.40.50.12780">
    <property type="entry name" value="N-terminal domain of ligase-like"/>
    <property type="match status" value="2"/>
</dbReference>
<keyword evidence="9" id="KW-1185">Reference proteome</keyword>
<evidence type="ECO:0000256" key="5">
    <source>
        <dbReference type="SAM" id="Phobius"/>
    </source>
</evidence>
<protein>
    <submittedName>
        <fullName evidence="8">4-coumarate--CoA ligase-like 7-like</fullName>
    </submittedName>
</protein>
<dbReference type="Pfam" id="PF00501">
    <property type="entry name" value="AMP-binding"/>
    <property type="match status" value="1"/>
</dbReference>
<reference evidence="8" key="1">
    <citation type="journal article" date="2021" name="Sci. Adv.">
        <title>The American lobster genome reveals insights on longevity, neural, and immune adaptations.</title>
        <authorList>
            <person name="Polinski J.M."/>
            <person name="Zimin A.V."/>
            <person name="Clark K.F."/>
            <person name="Kohn A.B."/>
            <person name="Sadowski N."/>
            <person name="Timp W."/>
            <person name="Ptitsyn A."/>
            <person name="Khanna P."/>
            <person name="Romanova D.Y."/>
            <person name="Williams P."/>
            <person name="Greenwood S.J."/>
            <person name="Moroz L.L."/>
            <person name="Walt D.R."/>
            <person name="Bodnar A.G."/>
        </authorList>
    </citation>
    <scope>NUCLEOTIDE SEQUENCE</scope>
    <source>
        <strain evidence="8">GMGI-L3</strain>
    </source>
</reference>
<dbReference type="InterPro" id="IPR000873">
    <property type="entry name" value="AMP-dep_synth/lig_dom"/>
</dbReference>
<keyword evidence="5" id="KW-0472">Membrane</keyword>
<evidence type="ECO:0000313" key="8">
    <source>
        <dbReference type="EMBL" id="KAG7168533.1"/>
    </source>
</evidence>
<dbReference type="EMBL" id="JAHLQT010020073">
    <property type="protein sequence ID" value="KAG7168533.1"/>
    <property type="molecule type" value="Genomic_DNA"/>
</dbReference>
<keyword evidence="3 8" id="KW-0436">Ligase</keyword>
<dbReference type="SUPFAM" id="SSF56801">
    <property type="entry name" value="Acetyl-CoA synthetase-like"/>
    <property type="match status" value="1"/>
</dbReference>
<evidence type="ECO:0000256" key="1">
    <source>
        <dbReference type="ARBA" id="ARBA00004275"/>
    </source>
</evidence>
<dbReference type="GO" id="GO:0016405">
    <property type="term" value="F:CoA-ligase activity"/>
    <property type="evidence" value="ECO:0007669"/>
    <property type="project" value="TreeGrafter"/>
</dbReference>
<organism evidence="8 9">
    <name type="scientific">Homarus americanus</name>
    <name type="common">American lobster</name>
    <dbReference type="NCBI Taxonomy" id="6706"/>
    <lineage>
        <taxon>Eukaryota</taxon>
        <taxon>Metazoa</taxon>
        <taxon>Ecdysozoa</taxon>
        <taxon>Arthropoda</taxon>
        <taxon>Crustacea</taxon>
        <taxon>Multicrustacea</taxon>
        <taxon>Malacostraca</taxon>
        <taxon>Eumalacostraca</taxon>
        <taxon>Eucarida</taxon>
        <taxon>Decapoda</taxon>
        <taxon>Pleocyemata</taxon>
        <taxon>Astacidea</taxon>
        <taxon>Nephropoidea</taxon>
        <taxon>Nephropidae</taxon>
        <taxon>Homarus</taxon>
    </lineage>
</organism>
<dbReference type="GO" id="GO:0005777">
    <property type="term" value="C:peroxisome"/>
    <property type="evidence" value="ECO:0007669"/>
    <property type="project" value="UniProtKB-SubCell"/>
</dbReference>
<dbReference type="Proteomes" id="UP000747542">
    <property type="component" value="Unassembled WGS sequence"/>
</dbReference>
<dbReference type="PANTHER" id="PTHR24096:SF149">
    <property type="entry name" value="AMP-BINDING DOMAIN-CONTAINING PROTEIN-RELATED"/>
    <property type="match status" value="1"/>
</dbReference>
<proteinExistence type="inferred from homology"/>
<comment type="similarity">
    <text evidence="2">Belongs to the ATP-dependent AMP-binding enzyme family.</text>
</comment>
<dbReference type="FunFam" id="3.30.300.30:FF:000007">
    <property type="entry name" value="4-coumarate--CoA ligase 2"/>
    <property type="match status" value="1"/>
</dbReference>
<dbReference type="Gene3D" id="3.30.300.30">
    <property type="match status" value="1"/>
</dbReference>
<feature type="transmembrane region" description="Helical" evidence="5">
    <location>
        <begin position="228"/>
        <end position="257"/>
    </location>
</feature>
<dbReference type="InterPro" id="IPR045851">
    <property type="entry name" value="AMP-bd_C_sf"/>
</dbReference>
<evidence type="ECO:0000256" key="2">
    <source>
        <dbReference type="ARBA" id="ARBA00006432"/>
    </source>
</evidence>
<dbReference type="InterPro" id="IPR042099">
    <property type="entry name" value="ANL_N_sf"/>
</dbReference>
<feature type="domain" description="AMP-dependent synthetase/ligase" evidence="6">
    <location>
        <begin position="32"/>
        <end position="317"/>
    </location>
</feature>
<keyword evidence="4" id="KW-0576">Peroxisome</keyword>
<dbReference type="PANTHER" id="PTHR24096">
    <property type="entry name" value="LONG-CHAIN-FATTY-ACID--COA LIGASE"/>
    <property type="match status" value="1"/>
</dbReference>
<dbReference type="PROSITE" id="PS00455">
    <property type="entry name" value="AMP_BINDING"/>
    <property type="match status" value="1"/>
</dbReference>
<dbReference type="AlphaFoldDB" id="A0A8J5MYI4"/>
<name>A0A8J5MYI4_HOMAM</name>
<dbReference type="InterPro" id="IPR020845">
    <property type="entry name" value="AMP-binding_CS"/>
</dbReference>
<dbReference type="InterPro" id="IPR025110">
    <property type="entry name" value="AMP-bd_C"/>
</dbReference>
<comment type="subcellular location">
    <subcellularLocation>
        <location evidence="1">Peroxisome</location>
    </subcellularLocation>
</comment>
<evidence type="ECO:0000259" key="7">
    <source>
        <dbReference type="Pfam" id="PF13193"/>
    </source>
</evidence>
<accession>A0A8J5MYI4</accession>
<gene>
    <name evidence="8" type="primary">4CLL7-L</name>
    <name evidence="8" type="ORF">Hamer_G002618</name>
</gene>
<comment type="caution">
    <text evidence="8">The sequence shown here is derived from an EMBL/GenBank/DDBJ whole genome shotgun (WGS) entry which is preliminary data.</text>
</comment>
<evidence type="ECO:0000313" key="9">
    <source>
        <dbReference type="Proteomes" id="UP000747542"/>
    </source>
</evidence>
<feature type="domain" description="AMP-binding enzyme C-terminal" evidence="7">
    <location>
        <begin position="449"/>
        <end position="525"/>
    </location>
</feature>
<sequence length="537" mass="59483">MVGVEKDEHIIRCLWDNIGEVPKEPMVQYILERMKKYQDRTAFVDGITGEKLKYSEVLSSVYGLSYGWQEAGLEAGHVVCVVSPNTIHIPEVFLAVTASSAVVTLANPLYTPGELRRLLTHSQSKWIVVHPLILSTVQEAVKDIDHIKGIFILGNEAQDTVQPISSLWKKAPDNWECHGVCGDKVVHLPYSSGTTGLPKGVEITSRNWLTVLSTISRREYMNISDEEVILGLLPFFHVFGASMVLATLVHGITMVVLPRFIPDIFLNTVQNYKVTYVPLVPPLATFLAKQDIVLQYDLTSVKSIICGAAALSSNVEKIINHRILGLLKPLDVPQHVVMLVCPELIDFLPASVTTLKLPGVRLRQGYGLTETTLAAFSCERNEPGAVGKIVAHCEAKGYLNNEEETKNIICDGWLHTGDVGYYTEDRITYIVDRIKELIKYKGFQVAPAELEALLMTNEDIFDAGVVGVPDEEAGELPKAYISLKAGKTVVPEDIINWVHDMVAPHKRLRGGLEVIDVIPRSPAGKILRKQLKKKINS</sequence>
<keyword evidence="5" id="KW-0812">Transmembrane</keyword>
<keyword evidence="5" id="KW-1133">Transmembrane helix</keyword>